<keyword evidence="3" id="KW-1003">Cell membrane</keyword>
<feature type="transmembrane region" description="Helical" evidence="7">
    <location>
        <begin position="15"/>
        <end position="33"/>
    </location>
</feature>
<accession>A0A553ZV58</accession>
<feature type="transmembrane region" description="Helical" evidence="7">
    <location>
        <begin position="138"/>
        <end position="157"/>
    </location>
</feature>
<dbReference type="PANTHER" id="PTHR40074">
    <property type="entry name" value="O-ACETYLTRANSFERASE WECH"/>
    <property type="match status" value="1"/>
</dbReference>
<dbReference type="InterPro" id="IPR002656">
    <property type="entry name" value="Acyl_transf_3_dom"/>
</dbReference>
<comment type="caution">
    <text evidence="9">The sequence shown here is derived from an EMBL/GenBank/DDBJ whole genome shotgun (WGS) entry which is preliminary data.</text>
</comment>
<gene>
    <name evidence="9" type="ORF">FN960_16755</name>
</gene>
<proteinExistence type="inferred from homology"/>
<feature type="transmembrane region" description="Helical" evidence="7">
    <location>
        <begin position="45"/>
        <end position="66"/>
    </location>
</feature>
<name>A0A553ZV58_9BACI</name>
<evidence type="ECO:0000256" key="6">
    <source>
        <dbReference type="ARBA" id="ARBA00023136"/>
    </source>
</evidence>
<feature type="transmembrane region" description="Helical" evidence="7">
    <location>
        <begin position="218"/>
        <end position="235"/>
    </location>
</feature>
<evidence type="ECO:0000256" key="4">
    <source>
        <dbReference type="ARBA" id="ARBA00022692"/>
    </source>
</evidence>
<feature type="transmembrane region" description="Helical" evidence="7">
    <location>
        <begin position="273"/>
        <end position="292"/>
    </location>
</feature>
<dbReference type="GO" id="GO:0016413">
    <property type="term" value="F:O-acetyltransferase activity"/>
    <property type="evidence" value="ECO:0007669"/>
    <property type="project" value="TreeGrafter"/>
</dbReference>
<evidence type="ECO:0000256" key="3">
    <source>
        <dbReference type="ARBA" id="ARBA00022475"/>
    </source>
</evidence>
<dbReference type="OrthoDB" id="65129at2"/>
<keyword evidence="9" id="KW-0012">Acyltransferase</keyword>
<evidence type="ECO:0000313" key="9">
    <source>
        <dbReference type="EMBL" id="TSB45349.1"/>
    </source>
</evidence>
<organism evidence="9 10">
    <name type="scientific">Alkalicoccobacillus porphyridii</name>
    <dbReference type="NCBI Taxonomy" id="2597270"/>
    <lineage>
        <taxon>Bacteria</taxon>
        <taxon>Bacillati</taxon>
        <taxon>Bacillota</taxon>
        <taxon>Bacilli</taxon>
        <taxon>Bacillales</taxon>
        <taxon>Bacillaceae</taxon>
        <taxon>Alkalicoccobacillus</taxon>
    </lineage>
</organism>
<feature type="transmembrane region" description="Helical" evidence="7">
    <location>
        <begin position="188"/>
        <end position="206"/>
    </location>
</feature>
<dbReference type="PANTHER" id="PTHR40074:SF2">
    <property type="entry name" value="O-ACETYLTRANSFERASE WECH"/>
    <property type="match status" value="1"/>
</dbReference>
<comment type="subcellular location">
    <subcellularLocation>
        <location evidence="1">Cell membrane</location>
        <topology evidence="1">Multi-pass membrane protein</topology>
    </subcellularLocation>
</comment>
<feature type="transmembrane region" description="Helical" evidence="7">
    <location>
        <begin position="164"/>
        <end position="182"/>
    </location>
</feature>
<dbReference type="EMBL" id="VLXZ01000012">
    <property type="protein sequence ID" value="TSB45349.1"/>
    <property type="molecule type" value="Genomic_DNA"/>
</dbReference>
<comment type="similarity">
    <text evidence="2">Belongs to the acyltransferase 3 family.</text>
</comment>
<keyword evidence="10" id="KW-1185">Reference proteome</keyword>
<evidence type="ECO:0000256" key="2">
    <source>
        <dbReference type="ARBA" id="ARBA00007400"/>
    </source>
</evidence>
<keyword evidence="9" id="KW-0808">Transferase</keyword>
<evidence type="ECO:0000259" key="8">
    <source>
        <dbReference type="Pfam" id="PF01757"/>
    </source>
</evidence>
<keyword evidence="6 7" id="KW-0472">Membrane</keyword>
<evidence type="ECO:0000256" key="5">
    <source>
        <dbReference type="ARBA" id="ARBA00022989"/>
    </source>
</evidence>
<dbReference type="RefSeq" id="WP_143850011.1">
    <property type="nucleotide sequence ID" value="NZ_VLXZ01000012.1"/>
</dbReference>
<feature type="domain" description="Acyltransferase 3" evidence="8">
    <location>
        <begin position="10"/>
        <end position="321"/>
    </location>
</feature>
<dbReference type="GO" id="GO:0009246">
    <property type="term" value="P:enterobacterial common antigen biosynthetic process"/>
    <property type="evidence" value="ECO:0007669"/>
    <property type="project" value="TreeGrafter"/>
</dbReference>
<feature type="transmembrane region" description="Helical" evidence="7">
    <location>
        <begin position="304"/>
        <end position="326"/>
    </location>
</feature>
<keyword evidence="5 7" id="KW-1133">Transmembrane helix</keyword>
<dbReference type="AlphaFoldDB" id="A0A553ZV58"/>
<dbReference type="Pfam" id="PF01757">
    <property type="entry name" value="Acyl_transf_3"/>
    <property type="match status" value="1"/>
</dbReference>
<evidence type="ECO:0000256" key="1">
    <source>
        <dbReference type="ARBA" id="ARBA00004651"/>
    </source>
</evidence>
<protein>
    <submittedName>
        <fullName evidence="9">Acyltransferase</fullName>
    </submittedName>
</protein>
<keyword evidence="4 7" id="KW-0812">Transmembrane</keyword>
<dbReference type="GO" id="GO:0005886">
    <property type="term" value="C:plasma membrane"/>
    <property type="evidence" value="ECO:0007669"/>
    <property type="project" value="UniProtKB-SubCell"/>
</dbReference>
<evidence type="ECO:0000256" key="7">
    <source>
        <dbReference type="SAM" id="Phobius"/>
    </source>
</evidence>
<reference evidence="9 10" key="1">
    <citation type="submission" date="2019-07" db="EMBL/GenBank/DDBJ databases">
        <authorList>
            <person name="Park Y.J."/>
            <person name="Jeong S.E."/>
            <person name="Jung H.S."/>
        </authorList>
    </citation>
    <scope>NUCLEOTIDE SEQUENCE [LARGE SCALE GENOMIC DNA]</scope>
    <source>
        <strain evidence="10">P16(2019)</strain>
    </source>
</reference>
<feature type="transmembrane region" description="Helical" evidence="7">
    <location>
        <begin position="87"/>
        <end position="109"/>
    </location>
</feature>
<evidence type="ECO:0000313" key="10">
    <source>
        <dbReference type="Proteomes" id="UP000318521"/>
    </source>
</evidence>
<sequence length="355" mass="40488">MTVQPKTYYHAIDTFRLLCAIAVVIVHITSQIPSNDMATWGNYYIYRYVLDIGSPFFFMTAGFIIYQKTADLGASYLLSYVKKIFSYYIIFTLFYMGARLLIEVGVASINNESMRTAFLSQINKWSSLGLLNGSIGSFQLYFLVILIYSALFIYLLLRFKCNTATIFGLSLAIYLAQSAGLLTTFNFFEYKSLAFGLLFVSLGYSLSSIKNNIRFRAPLFYVILFGIGYVLNFYYQIGLAWLLLPLFAFSLGAFCIQHPNLGKGSIITRLSSYSLAIYTLHIFVELLILKTVRVLGWQEFYTQPIYYVITIILCVAVPMVIFKPIYQGALWIKRKLLYTSQKPVATINHSKQKLG</sequence>
<dbReference type="Proteomes" id="UP000318521">
    <property type="component" value="Unassembled WGS sequence"/>
</dbReference>